<dbReference type="GO" id="GO:0000049">
    <property type="term" value="F:tRNA binding"/>
    <property type="evidence" value="ECO:0007669"/>
    <property type="project" value="UniProtKB-KW"/>
</dbReference>
<evidence type="ECO:0000256" key="4">
    <source>
        <dbReference type="ARBA" id="ARBA00023274"/>
    </source>
</evidence>
<dbReference type="RefSeq" id="WP_130648564.1">
    <property type="nucleotide sequence ID" value="NZ_BMHA01000005.1"/>
</dbReference>
<dbReference type="GO" id="GO:0019843">
    <property type="term" value="F:rRNA binding"/>
    <property type="evidence" value="ECO:0007669"/>
    <property type="project" value="UniProtKB-UniRule"/>
</dbReference>
<evidence type="ECO:0000313" key="11">
    <source>
        <dbReference type="Proteomes" id="UP000650511"/>
    </source>
</evidence>
<evidence type="ECO:0000256" key="7">
    <source>
        <dbReference type="RuleBase" id="RU004413"/>
    </source>
</evidence>
<keyword evidence="3 6" id="KW-0689">Ribosomal protein</keyword>
<dbReference type="Gene3D" id="3.90.1170.10">
    <property type="entry name" value="Ribosomal protein L10e/L16"/>
    <property type="match status" value="1"/>
</dbReference>
<keyword evidence="2 6" id="KW-0820">tRNA-binding</keyword>
<evidence type="ECO:0000313" key="10">
    <source>
        <dbReference type="EMBL" id="GGI05838.1"/>
    </source>
</evidence>
<comment type="function">
    <text evidence="6 8">Binds 23S rRNA and is also seen to make contacts with the A and possibly P site tRNAs.</text>
</comment>
<evidence type="ECO:0000256" key="2">
    <source>
        <dbReference type="ARBA" id="ARBA00022555"/>
    </source>
</evidence>
<evidence type="ECO:0000256" key="8">
    <source>
        <dbReference type="RuleBase" id="RU004414"/>
    </source>
</evidence>
<name>A0A8J3AA30_9ACTN</name>
<protein>
    <recommendedName>
        <fullName evidence="5 6">Large ribosomal subunit protein uL16</fullName>
    </recommendedName>
</protein>
<proteinExistence type="inferred from homology"/>
<dbReference type="Proteomes" id="UP000650511">
    <property type="component" value="Unassembled WGS sequence"/>
</dbReference>
<dbReference type="PROSITE" id="PS00701">
    <property type="entry name" value="RIBOSOMAL_L16_2"/>
    <property type="match status" value="1"/>
</dbReference>
<dbReference type="Pfam" id="PF00252">
    <property type="entry name" value="Ribosomal_L16"/>
    <property type="match status" value="1"/>
</dbReference>
<comment type="similarity">
    <text evidence="1 6 7">Belongs to the universal ribosomal protein uL16 family.</text>
</comment>
<feature type="region of interest" description="Disordered" evidence="9">
    <location>
        <begin position="1"/>
        <end position="23"/>
    </location>
</feature>
<gene>
    <name evidence="6 10" type="primary">rplP</name>
    <name evidence="10" type="ORF">GCM10011354_16090</name>
</gene>
<dbReference type="PANTHER" id="PTHR12220:SF13">
    <property type="entry name" value="LARGE RIBOSOMAL SUBUNIT PROTEIN UL16M"/>
    <property type="match status" value="1"/>
</dbReference>
<evidence type="ECO:0000256" key="9">
    <source>
        <dbReference type="SAM" id="MobiDB-lite"/>
    </source>
</evidence>
<organism evidence="10 11">
    <name type="scientific">Egicoccus halophilus</name>
    <dbReference type="NCBI Taxonomy" id="1670830"/>
    <lineage>
        <taxon>Bacteria</taxon>
        <taxon>Bacillati</taxon>
        <taxon>Actinomycetota</taxon>
        <taxon>Nitriliruptoria</taxon>
        <taxon>Egicoccales</taxon>
        <taxon>Egicoccaceae</taxon>
        <taxon>Egicoccus</taxon>
    </lineage>
</organism>
<dbReference type="PANTHER" id="PTHR12220">
    <property type="entry name" value="50S/60S RIBOSOMAL PROTEIN L16"/>
    <property type="match status" value="1"/>
</dbReference>
<comment type="subunit">
    <text evidence="6 8">Part of the 50S ribosomal subunit.</text>
</comment>
<sequence length="140" mass="15730">MLAPKRVKHRKQHRPRPLKGLSKGHTQVYVGDYGLMATTPGWITARQIESARISITRAIKRGGKVRITIFPDRSITRKPLETRMGSGKGSPDHWVAAVKPGRIMFELSGVPEDLAREAMRKASHKLPVKTKFIKREEAGE</sequence>
<keyword evidence="4 6" id="KW-0687">Ribonucleoprotein</keyword>
<reference evidence="10" key="2">
    <citation type="submission" date="2020-09" db="EMBL/GenBank/DDBJ databases">
        <authorList>
            <person name="Sun Q."/>
            <person name="Zhou Y."/>
        </authorList>
    </citation>
    <scope>NUCLEOTIDE SEQUENCE</scope>
    <source>
        <strain evidence="10">CGMCC 1.14988</strain>
    </source>
</reference>
<keyword evidence="6 8" id="KW-0694">RNA-binding</keyword>
<feature type="compositionally biased region" description="Basic residues" evidence="9">
    <location>
        <begin position="1"/>
        <end position="17"/>
    </location>
</feature>
<dbReference type="HAMAP" id="MF_01342">
    <property type="entry name" value="Ribosomal_uL16"/>
    <property type="match status" value="1"/>
</dbReference>
<dbReference type="GO" id="GO:0003735">
    <property type="term" value="F:structural constituent of ribosome"/>
    <property type="evidence" value="ECO:0007669"/>
    <property type="project" value="InterPro"/>
</dbReference>
<evidence type="ECO:0000256" key="6">
    <source>
        <dbReference type="HAMAP-Rule" id="MF_01342"/>
    </source>
</evidence>
<dbReference type="SUPFAM" id="SSF54686">
    <property type="entry name" value="Ribosomal protein L16p/L10e"/>
    <property type="match status" value="1"/>
</dbReference>
<dbReference type="CDD" id="cd01433">
    <property type="entry name" value="Ribosomal_L16_L10e"/>
    <property type="match status" value="1"/>
</dbReference>
<dbReference type="InterPro" id="IPR016180">
    <property type="entry name" value="Ribosomal_uL16_dom"/>
</dbReference>
<dbReference type="InterPro" id="IPR036920">
    <property type="entry name" value="Ribosomal_uL16_sf"/>
</dbReference>
<dbReference type="InterPro" id="IPR000114">
    <property type="entry name" value="Ribosomal_uL16_bact-type"/>
</dbReference>
<keyword evidence="6 8" id="KW-0699">rRNA-binding</keyword>
<dbReference type="GO" id="GO:0022625">
    <property type="term" value="C:cytosolic large ribosomal subunit"/>
    <property type="evidence" value="ECO:0007669"/>
    <property type="project" value="TreeGrafter"/>
</dbReference>
<dbReference type="EMBL" id="BMHA01000005">
    <property type="protein sequence ID" value="GGI05838.1"/>
    <property type="molecule type" value="Genomic_DNA"/>
</dbReference>
<evidence type="ECO:0000256" key="5">
    <source>
        <dbReference type="ARBA" id="ARBA00035198"/>
    </source>
</evidence>
<dbReference type="AlphaFoldDB" id="A0A8J3AA30"/>
<dbReference type="PRINTS" id="PR00060">
    <property type="entry name" value="RIBOSOMALL16"/>
</dbReference>
<evidence type="ECO:0000256" key="1">
    <source>
        <dbReference type="ARBA" id="ARBA00008931"/>
    </source>
</evidence>
<dbReference type="InterPro" id="IPR047873">
    <property type="entry name" value="Ribosomal_uL16"/>
</dbReference>
<dbReference type="NCBIfam" id="TIGR01164">
    <property type="entry name" value="rplP_bact"/>
    <property type="match status" value="1"/>
</dbReference>
<reference evidence="10" key="1">
    <citation type="journal article" date="2014" name="Int. J. Syst. Evol. Microbiol.">
        <title>Complete genome sequence of Corynebacterium casei LMG S-19264T (=DSM 44701T), isolated from a smear-ripened cheese.</title>
        <authorList>
            <consortium name="US DOE Joint Genome Institute (JGI-PGF)"/>
            <person name="Walter F."/>
            <person name="Albersmeier A."/>
            <person name="Kalinowski J."/>
            <person name="Ruckert C."/>
        </authorList>
    </citation>
    <scope>NUCLEOTIDE SEQUENCE</scope>
    <source>
        <strain evidence="10">CGMCC 1.14988</strain>
    </source>
</reference>
<comment type="caution">
    <text evidence="10">The sequence shown here is derived from an EMBL/GenBank/DDBJ whole genome shotgun (WGS) entry which is preliminary data.</text>
</comment>
<dbReference type="InterPro" id="IPR020798">
    <property type="entry name" value="Ribosomal_uL16_CS"/>
</dbReference>
<keyword evidence="11" id="KW-1185">Reference proteome</keyword>
<dbReference type="OrthoDB" id="9802589at2"/>
<dbReference type="GO" id="GO:0006412">
    <property type="term" value="P:translation"/>
    <property type="evidence" value="ECO:0007669"/>
    <property type="project" value="UniProtKB-UniRule"/>
</dbReference>
<dbReference type="FunFam" id="3.90.1170.10:FF:000001">
    <property type="entry name" value="50S ribosomal protein L16"/>
    <property type="match status" value="1"/>
</dbReference>
<accession>A0A8J3AA30</accession>
<evidence type="ECO:0000256" key="3">
    <source>
        <dbReference type="ARBA" id="ARBA00022980"/>
    </source>
</evidence>